<dbReference type="EMBL" id="BMJO01000003">
    <property type="protein sequence ID" value="GGE51755.1"/>
    <property type="molecule type" value="Genomic_DNA"/>
</dbReference>
<accession>A0ABQ1SPD1</accession>
<organism evidence="1 2">
    <name type="scientific">Pedobacter psychrotolerans</name>
    <dbReference type="NCBI Taxonomy" id="1843235"/>
    <lineage>
        <taxon>Bacteria</taxon>
        <taxon>Pseudomonadati</taxon>
        <taxon>Bacteroidota</taxon>
        <taxon>Sphingobacteriia</taxon>
        <taxon>Sphingobacteriales</taxon>
        <taxon>Sphingobacteriaceae</taxon>
        <taxon>Pedobacter</taxon>
    </lineage>
</organism>
<keyword evidence="2" id="KW-1185">Reference proteome</keyword>
<name>A0ABQ1SPD1_9SPHI</name>
<evidence type="ECO:0000313" key="2">
    <source>
        <dbReference type="Proteomes" id="UP000622648"/>
    </source>
</evidence>
<gene>
    <name evidence="1" type="ORF">GCM10011413_17620</name>
</gene>
<proteinExistence type="predicted"/>
<comment type="caution">
    <text evidence="1">The sequence shown here is derived from an EMBL/GenBank/DDBJ whole genome shotgun (WGS) entry which is preliminary data.</text>
</comment>
<evidence type="ECO:0000313" key="1">
    <source>
        <dbReference type="EMBL" id="GGE51755.1"/>
    </source>
</evidence>
<sequence length="88" mass="10470">MYSNSSKQQANPIASPPMFMTDIHLFFNKDLMAILKFKENILNRFVYSCKIYAKLKNILNTLKDNTLSAWEIEVMFIFGQKWFDCEQY</sequence>
<reference evidence="2" key="1">
    <citation type="journal article" date="2019" name="Int. J. Syst. Evol. Microbiol.">
        <title>The Global Catalogue of Microorganisms (GCM) 10K type strain sequencing project: providing services to taxonomists for standard genome sequencing and annotation.</title>
        <authorList>
            <consortium name="The Broad Institute Genomics Platform"/>
            <consortium name="The Broad Institute Genome Sequencing Center for Infectious Disease"/>
            <person name="Wu L."/>
            <person name="Ma J."/>
        </authorList>
    </citation>
    <scope>NUCLEOTIDE SEQUENCE [LARGE SCALE GENOMIC DNA]</scope>
    <source>
        <strain evidence="2">CGMCC 1.15644</strain>
    </source>
</reference>
<protein>
    <submittedName>
        <fullName evidence="1">Uncharacterized protein</fullName>
    </submittedName>
</protein>
<dbReference type="Proteomes" id="UP000622648">
    <property type="component" value="Unassembled WGS sequence"/>
</dbReference>